<evidence type="ECO:0000259" key="2">
    <source>
        <dbReference type="PROSITE" id="PS50004"/>
    </source>
</evidence>
<dbReference type="InterPro" id="IPR000008">
    <property type="entry name" value="C2_dom"/>
</dbReference>
<reference evidence="3" key="2">
    <citation type="submission" date="2015-06" db="UniProtKB">
        <authorList>
            <consortium name="EnsemblPlants"/>
        </authorList>
    </citation>
    <scope>IDENTIFICATION</scope>
</reference>
<feature type="domain" description="C2" evidence="2">
    <location>
        <begin position="1"/>
        <end position="108"/>
    </location>
</feature>
<dbReference type="Gramene" id="ORUFI07G26780.1">
    <property type="protein sequence ID" value="ORUFI07G26780.1"/>
    <property type="gene ID" value="ORUFI07G26780"/>
</dbReference>
<dbReference type="Pfam" id="PF00168">
    <property type="entry name" value="C2"/>
    <property type="match status" value="2"/>
</dbReference>
<dbReference type="InterPro" id="IPR035892">
    <property type="entry name" value="C2_domain_sf"/>
</dbReference>
<dbReference type="SUPFAM" id="SSF49562">
    <property type="entry name" value="C2 domain (Calcium/lipid-binding domain, CaLB)"/>
    <property type="match status" value="2"/>
</dbReference>
<dbReference type="PANTHER" id="PTHR32246:SF24">
    <property type="entry name" value="OS07G0670200 PROTEIN"/>
    <property type="match status" value="1"/>
</dbReference>
<feature type="compositionally biased region" description="Low complexity" evidence="1">
    <location>
        <begin position="547"/>
        <end position="565"/>
    </location>
</feature>
<name>A0A0E0QCJ6_ORYRU</name>
<dbReference type="InterPro" id="IPR044750">
    <property type="entry name" value="C2_SRC2/BAP"/>
</dbReference>
<proteinExistence type="predicted"/>
<reference evidence="4" key="1">
    <citation type="submission" date="2013-06" db="EMBL/GenBank/DDBJ databases">
        <authorList>
            <person name="Zhao Q."/>
        </authorList>
    </citation>
    <scope>NUCLEOTIDE SEQUENCE</scope>
    <source>
        <strain evidence="4">cv. W1943</strain>
    </source>
</reference>
<feature type="region of interest" description="Disordered" evidence="1">
    <location>
        <begin position="416"/>
        <end position="514"/>
    </location>
</feature>
<feature type="compositionally biased region" description="Pro residues" evidence="1">
    <location>
        <begin position="416"/>
        <end position="457"/>
    </location>
</feature>
<dbReference type="GO" id="GO:0006952">
    <property type="term" value="P:defense response"/>
    <property type="evidence" value="ECO:0007669"/>
    <property type="project" value="InterPro"/>
</dbReference>
<organism evidence="3 4">
    <name type="scientific">Oryza rufipogon</name>
    <name type="common">Brownbeard rice</name>
    <name type="synonym">Asian wild rice</name>
    <dbReference type="NCBI Taxonomy" id="4529"/>
    <lineage>
        <taxon>Eukaryota</taxon>
        <taxon>Viridiplantae</taxon>
        <taxon>Streptophyta</taxon>
        <taxon>Embryophyta</taxon>
        <taxon>Tracheophyta</taxon>
        <taxon>Spermatophyta</taxon>
        <taxon>Magnoliopsida</taxon>
        <taxon>Liliopsida</taxon>
        <taxon>Poales</taxon>
        <taxon>Poaceae</taxon>
        <taxon>BOP clade</taxon>
        <taxon>Oryzoideae</taxon>
        <taxon>Oryzeae</taxon>
        <taxon>Oryzinae</taxon>
        <taxon>Oryza</taxon>
    </lineage>
</organism>
<feature type="region of interest" description="Disordered" evidence="1">
    <location>
        <begin position="539"/>
        <end position="585"/>
    </location>
</feature>
<dbReference type="OMA" id="LHSITSC"/>
<feature type="domain" description="C2" evidence="2">
    <location>
        <begin position="244"/>
        <end position="371"/>
    </location>
</feature>
<evidence type="ECO:0000313" key="4">
    <source>
        <dbReference type="Proteomes" id="UP000008022"/>
    </source>
</evidence>
<dbReference type="eggNOG" id="ENOG502QUNY">
    <property type="taxonomic scope" value="Eukaryota"/>
</dbReference>
<dbReference type="PANTHER" id="PTHR32246">
    <property type="entry name" value="INGRESSION PROTEIN FIC1"/>
    <property type="match status" value="1"/>
</dbReference>
<dbReference type="SMART" id="SM00239">
    <property type="entry name" value="C2"/>
    <property type="match status" value="2"/>
</dbReference>
<dbReference type="STRING" id="4529.A0A0E0QCJ6"/>
<dbReference type="CDD" id="cd04051">
    <property type="entry name" value="C2_SRC2_like"/>
    <property type="match status" value="2"/>
</dbReference>
<dbReference type="Proteomes" id="UP000008022">
    <property type="component" value="Unassembled WGS sequence"/>
</dbReference>
<dbReference type="EnsemblPlants" id="ORUFI07G26780.1">
    <property type="protein sequence ID" value="ORUFI07G26780.1"/>
    <property type="gene ID" value="ORUFI07G26780"/>
</dbReference>
<dbReference type="AlphaFoldDB" id="A0A0E0QCJ6"/>
<accession>A0A0E0QCJ6</accession>
<dbReference type="Gene3D" id="2.60.40.150">
    <property type="entry name" value="C2 domain"/>
    <property type="match status" value="2"/>
</dbReference>
<evidence type="ECO:0000256" key="1">
    <source>
        <dbReference type="SAM" id="MobiDB-lite"/>
    </source>
</evidence>
<sequence>MAYRALEVTLISARNLKKVNLITPMEVYAVVSVSGNPLARQCTLPDRHGGRNPTWNATLHLAVPAAAPGAFLHVLLRTERALGDRDVGEVFVPVADLQLAAAAHYQYLVHKVQSTTEHCGVLSLSYRLGPVVVPAPPLAADTGAVPAYLVVPCYANAPPYVYLSPANPARGEAASASPSPPPRRKRSGDFGQWLGGAVRGMLSGEAMSPDTAAYDAGYKTLIGVADGRRVNIPSLHSITSCLSKQASNRCSQLFDQSELAMAYRVLEVTLHSARDLKNVNFISRMEVYAVATISGDPLTRQCTPPDPYGGRHPAWNATLRFTVPPTAASAAGCLHVLLRAERSLGDRDIGEVIIPLADVLSGPYDLGARPPQFASYQVRKLHRSETRGVLHLSYRLGPVVAPPCVFAYPAPPPPPPQLFETAPPSPPYVPPPPDAYLRKPSPPSPPPAKPSPPPPPQTQTQPLAKPPAPATPSRAGGHVAAVAKADRHVSRPSPAKADWQMVGTPTATKGASKHGSLEFERGLNAGLVGGAIGGGLVAPRWCPTRRSTTPATGPGSPTATDGPSTKPSSPWLQVQRHAWSVGEDA</sequence>
<evidence type="ECO:0000313" key="3">
    <source>
        <dbReference type="EnsemblPlants" id="ORUFI07G26780.1"/>
    </source>
</evidence>
<keyword evidence="4" id="KW-1185">Reference proteome</keyword>
<dbReference type="PROSITE" id="PS50004">
    <property type="entry name" value="C2"/>
    <property type="match status" value="2"/>
</dbReference>
<dbReference type="HOGENOM" id="CLU_482682_0_0_1"/>
<protein>
    <recommendedName>
        <fullName evidence="2">C2 domain-containing protein</fullName>
    </recommendedName>
</protein>